<dbReference type="EMBL" id="JAGGJV010000006">
    <property type="protein sequence ID" value="MBP1859921.1"/>
    <property type="molecule type" value="Genomic_DNA"/>
</dbReference>
<evidence type="ECO:0008006" key="4">
    <source>
        <dbReference type="Google" id="ProtNLM"/>
    </source>
</evidence>
<protein>
    <recommendedName>
        <fullName evidence="4">Hemerythrin-like domain-containing protein</fullName>
    </recommendedName>
</protein>
<reference evidence="2 3" key="1">
    <citation type="submission" date="2021-03" db="EMBL/GenBank/DDBJ databases">
        <title>Genomic Encyclopedia of Type Strains, Phase IV (KMG-IV): sequencing the most valuable type-strain genomes for metagenomic binning, comparative biology and taxonomic classification.</title>
        <authorList>
            <person name="Goeker M."/>
        </authorList>
    </citation>
    <scope>NUCLEOTIDE SEQUENCE [LARGE SCALE GENOMIC DNA]</scope>
    <source>
        <strain evidence="2 3">DSM 26427</strain>
    </source>
</reference>
<gene>
    <name evidence="2" type="ORF">J2Z75_003442</name>
</gene>
<comment type="caution">
    <text evidence="2">The sequence shown here is derived from an EMBL/GenBank/DDBJ whole genome shotgun (WGS) entry which is preliminary data.</text>
</comment>
<name>A0ABS4EPP6_9HYPH</name>
<dbReference type="Proteomes" id="UP000823786">
    <property type="component" value="Unassembled WGS sequence"/>
</dbReference>
<keyword evidence="3" id="KW-1185">Reference proteome</keyword>
<evidence type="ECO:0000313" key="2">
    <source>
        <dbReference type="EMBL" id="MBP1859921.1"/>
    </source>
</evidence>
<accession>A0ABS4EPP6</accession>
<evidence type="ECO:0000313" key="3">
    <source>
        <dbReference type="Proteomes" id="UP000823786"/>
    </source>
</evidence>
<organism evidence="2 3">
    <name type="scientific">Rhizobium herbae</name>
    <dbReference type="NCBI Taxonomy" id="508661"/>
    <lineage>
        <taxon>Bacteria</taxon>
        <taxon>Pseudomonadati</taxon>
        <taxon>Pseudomonadota</taxon>
        <taxon>Alphaproteobacteria</taxon>
        <taxon>Hyphomicrobiales</taxon>
        <taxon>Rhizobiaceae</taxon>
        <taxon>Rhizobium/Agrobacterium group</taxon>
        <taxon>Rhizobium</taxon>
    </lineage>
</organism>
<sequence length="167" mass="18215">MSPGSAEILSQTNGSAEFSSTIEDMKSSYESETALCAELETISGSLPNLIDRSLCAFTAVNLRLLLERERRAEADFSPFAQFDRADGRIGTLRVPKSARTLDNSGAERLADLLEEIGDGGPVEDPDALGLRLAALLDDLWDHLAFQERVLQVLEGRGNRAAKIRHVD</sequence>
<feature type="region of interest" description="Disordered" evidence="1">
    <location>
        <begin position="1"/>
        <end position="23"/>
    </location>
</feature>
<proteinExistence type="predicted"/>
<dbReference type="RefSeq" id="WP_209853947.1">
    <property type="nucleotide sequence ID" value="NZ_JAGGJV010000006.1"/>
</dbReference>
<feature type="compositionally biased region" description="Polar residues" evidence="1">
    <location>
        <begin position="8"/>
        <end position="22"/>
    </location>
</feature>
<evidence type="ECO:0000256" key="1">
    <source>
        <dbReference type="SAM" id="MobiDB-lite"/>
    </source>
</evidence>